<dbReference type="OrthoDB" id="1708823at2759"/>
<dbReference type="SUPFAM" id="SSF69572">
    <property type="entry name" value="Activating enzymes of the ubiquitin-like proteins"/>
    <property type="match status" value="1"/>
</dbReference>
<dbReference type="Gene3D" id="3.40.50.720">
    <property type="entry name" value="NAD(P)-binding Rossmann-like Domain"/>
    <property type="match status" value="1"/>
</dbReference>
<dbReference type="Proteomes" id="UP000005446">
    <property type="component" value="Unassembled WGS sequence"/>
</dbReference>
<dbReference type="AlphaFoldDB" id="H0EJU7"/>
<dbReference type="GO" id="GO:0019948">
    <property type="term" value="F:SUMO activating enzyme activity"/>
    <property type="evidence" value="ECO:0007669"/>
    <property type="project" value="TreeGrafter"/>
</dbReference>
<dbReference type="GO" id="GO:0016925">
    <property type="term" value="P:protein sumoylation"/>
    <property type="evidence" value="ECO:0007669"/>
    <property type="project" value="TreeGrafter"/>
</dbReference>
<dbReference type="GO" id="GO:0031510">
    <property type="term" value="C:SUMO activating enzyme complex"/>
    <property type="evidence" value="ECO:0007669"/>
    <property type="project" value="TreeGrafter"/>
</dbReference>
<name>H0EJU7_GLAL7</name>
<reference evidence="2 3" key="1">
    <citation type="journal article" date="2012" name="Eukaryot. Cell">
        <title>Genome sequence of the fungus Glarea lozoyensis: the first genome sequence of a species from the Helotiaceae family.</title>
        <authorList>
            <person name="Youssar L."/>
            <person name="Gruening B.A."/>
            <person name="Erxleben A."/>
            <person name="Guenther S."/>
            <person name="Huettel W."/>
        </authorList>
    </citation>
    <scope>NUCLEOTIDE SEQUENCE [LARGE SCALE GENOMIC DNA]</scope>
    <source>
        <strain evidence="3">ATCC 74030 / MF5533</strain>
    </source>
</reference>
<comment type="caution">
    <text evidence="2">The sequence shown here is derived from an EMBL/GenBank/DDBJ whole genome shotgun (WGS) entry which is preliminary data.</text>
</comment>
<sequence>MFRRAIVIIYYMSFHIEFELTWIWDTLYRQSIAKYREERKRQDFKEYEIALYDRQIRLWGVQAQEKIRSASILLITLSALSNEIAKNLVLAGISTLTILDSAIVTEADLGAQFFLSQADVGRNRAEAAAPQIRKLNPRVKVVVDTTPEAEVKSDYYSQFDVVIAIDLAPMRLGLINTMTRFYRKRFYAAGLHGIGERKGKQAYNLGPGDAVTKRG</sequence>
<dbReference type="PANTHER" id="PTHR10953:SF162">
    <property type="entry name" value="SUMO-ACTIVATING ENZYME SUBUNIT 1"/>
    <property type="match status" value="1"/>
</dbReference>
<gene>
    <name evidence="2" type="ORF">M7I_2829</name>
</gene>
<dbReference type="InParanoid" id="H0EJU7"/>
<dbReference type="InterPro" id="IPR000594">
    <property type="entry name" value="ThiF_NAD_FAD-bd"/>
</dbReference>
<dbReference type="PANTHER" id="PTHR10953">
    <property type="entry name" value="UBIQUITIN-ACTIVATING ENZYME E1"/>
    <property type="match status" value="1"/>
</dbReference>
<dbReference type="Pfam" id="PF00899">
    <property type="entry name" value="ThiF"/>
    <property type="match status" value="1"/>
</dbReference>
<keyword evidence="3" id="KW-1185">Reference proteome</keyword>
<dbReference type="GO" id="GO:0005737">
    <property type="term" value="C:cytoplasm"/>
    <property type="evidence" value="ECO:0007669"/>
    <property type="project" value="TreeGrafter"/>
</dbReference>
<evidence type="ECO:0000313" key="3">
    <source>
        <dbReference type="Proteomes" id="UP000005446"/>
    </source>
</evidence>
<protein>
    <submittedName>
        <fullName evidence="2">Putative DNA damage tolerance protein RHC31</fullName>
    </submittedName>
</protein>
<feature type="domain" description="THIF-type NAD/FAD binding fold" evidence="1">
    <location>
        <begin position="52"/>
        <end position="192"/>
    </location>
</feature>
<evidence type="ECO:0000313" key="2">
    <source>
        <dbReference type="EMBL" id="EHL01138.1"/>
    </source>
</evidence>
<evidence type="ECO:0000259" key="1">
    <source>
        <dbReference type="Pfam" id="PF00899"/>
    </source>
</evidence>
<organism evidence="2 3">
    <name type="scientific">Glarea lozoyensis (strain ATCC 74030 / MF5533)</name>
    <dbReference type="NCBI Taxonomy" id="1104152"/>
    <lineage>
        <taxon>Eukaryota</taxon>
        <taxon>Fungi</taxon>
        <taxon>Dikarya</taxon>
        <taxon>Ascomycota</taxon>
        <taxon>Pezizomycotina</taxon>
        <taxon>Leotiomycetes</taxon>
        <taxon>Helotiales</taxon>
        <taxon>Helotiaceae</taxon>
        <taxon>Glarea</taxon>
    </lineage>
</organism>
<dbReference type="InterPro" id="IPR045886">
    <property type="entry name" value="ThiF/MoeB/HesA"/>
</dbReference>
<dbReference type="EMBL" id="AGUE01000060">
    <property type="protein sequence ID" value="EHL01138.1"/>
    <property type="molecule type" value="Genomic_DNA"/>
</dbReference>
<dbReference type="InterPro" id="IPR035985">
    <property type="entry name" value="Ubiquitin-activating_enz"/>
</dbReference>
<proteinExistence type="predicted"/>
<dbReference type="HOGENOM" id="CLU_1283371_0_0_1"/>
<accession>H0EJU7</accession>